<dbReference type="GO" id="GO:0030425">
    <property type="term" value="C:dendrite"/>
    <property type="evidence" value="ECO:0007669"/>
    <property type="project" value="EnsemblMetazoa"/>
</dbReference>
<dbReference type="SUPFAM" id="SSF52540">
    <property type="entry name" value="P-loop containing nucleoside triphosphate hydrolases"/>
    <property type="match status" value="1"/>
</dbReference>
<evidence type="ECO:0000256" key="14">
    <source>
        <dbReference type="SAM" id="MobiDB-lite"/>
    </source>
</evidence>
<evidence type="ECO:0000313" key="17">
    <source>
        <dbReference type="Proteomes" id="UP000008068"/>
    </source>
</evidence>
<evidence type="ECO:0000256" key="12">
    <source>
        <dbReference type="RuleBase" id="RU000394"/>
    </source>
</evidence>
<dbReference type="InterPro" id="IPR036961">
    <property type="entry name" value="Kinesin_motor_dom_sf"/>
</dbReference>
<dbReference type="PRINTS" id="PR00380">
    <property type="entry name" value="KINESINHEAVY"/>
</dbReference>
<reference evidence="17" key="1">
    <citation type="submission" date="2011-07" db="EMBL/GenBank/DDBJ databases">
        <authorList>
            <consortium name="Caenorhabditis brenneri Sequencing and Analysis Consortium"/>
            <person name="Wilson R.K."/>
        </authorList>
    </citation>
    <scope>NUCLEOTIDE SEQUENCE [LARGE SCALE GENOMIC DNA]</scope>
    <source>
        <strain evidence="17">PB2801</strain>
    </source>
</reference>
<dbReference type="GO" id="GO:0005874">
    <property type="term" value="C:microtubule"/>
    <property type="evidence" value="ECO:0007669"/>
    <property type="project" value="UniProtKB-KW"/>
</dbReference>
<dbReference type="InterPro" id="IPR027417">
    <property type="entry name" value="P-loop_NTPase"/>
</dbReference>
<keyword evidence="7" id="KW-0472">Membrane</keyword>
<dbReference type="InterPro" id="IPR022140">
    <property type="entry name" value="Kinesin-like_KIF1-typ"/>
</dbReference>
<dbReference type="PROSITE" id="PS50067">
    <property type="entry name" value="KINESIN_MOTOR_2"/>
    <property type="match status" value="1"/>
</dbReference>
<keyword evidence="10" id="KW-0694">RNA-binding</keyword>
<organism evidence="17">
    <name type="scientific">Caenorhabditis brenneri</name>
    <name type="common">Nematode worm</name>
    <dbReference type="NCBI Taxonomy" id="135651"/>
    <lineage>
        <taxon>Eukaryota</taxon>
        <taxon>Metazoa</taxon>
        <taxon>Ecdysozoa</taxon>
        <taxon>Nematoda</taxon>
        <taxon>Chromadorea</taxon>
        <taxon>Rhabditida</taxon>
        <taxon>Rhabditina</taxon>
        <taxon>Rhabditomorpha</taxon>
        <taxon>Rhabditoidea</taxon>
        <taxon>Rhabditidae</taxon>
        <taxon>Peloderinae</taxon>
        <taxon>Caenorhabditis</taxon>
    </lineage>
</organism>
<dbReference type="Proteomes" id="UP000008068">
    <property type="component" value="Unassembled WGS sequence"/>
</dbReference>
<dbReference type="OrthoDB" id="3176171at2759"/>
<dbReference type="AlphaFoldDB" id="G0MCB6"/>
<gene>
    <name evidence="16" type="ORF">CAEBREN_00192</name>
</gene>
<evidence type="ECO:0000256" key="7">
    <source>
        <dbReference type="ARBA" id="ARBA00023136"/>
    </source>
</evidence>
<accession>G0MCB6</accession>
<proteinExistence type="inferred from homology"/>
<dbReference type="InterPro" id="IPR008984">
    <property type="entry name" value="SMAD_FHA_dom_sf"/>
</dbReference>
<dbReference type="PROSITE" id="PS50889">
    <property type="entry name" value="S4"/>
    <property type="match status" value="1"/>
</dbReference>
<dbReference type="GO" id="GO:0003723">
    <property type="term" value="F:RNA binding"/>
    <property type="evidence" value="ECO:0007669"/>
    <property type="project" value="UniProtKB-KW"/>
</dbReference>
<dbReference type="InterPro" id="IPR000253">
    <property type="entry name" value="FHA_dom"/>
</dbReference>
<sequence>MGKGDSIIVAVRVRPFNDREKTRNCKLVIEMPDEETTVIRDPKTNEEKRFTYDHSYWSHDGFSEKKNGYFEPSDAHYADQKRVFEDLGRGVLANAWAGYNCSLFAYGQTGSGKSYSIVGFKNNKGIVPIVCEELFKQISENKKKNMQFEVFVSMMEIYCEKVRDLLSSTPPPKGGLKVREHPKNGFYVENLTTVPVNSFKEIEAKIEEGTKNRTIAATQMNATSSRAHTIVKITFNQKSSKQGAGGTSMKKSEINLVDLAGSERQSAAGTEGDRLKEGIVINQSLTTLGRVIKALHDSQKAKGGKKMQIPYRDSVLTCLLKNALGGNSKTIMIAAISPADINFEETLSTLRFADRAKSIKTNAVVNENQTERALRELREENLRLQSQIQGGGVTGDNEEIEKLRRQLAENQKEMEEMEKSWQQKIAEEASKHAGGASEKAEMEAKKKRMCHLWNLNEDPALTNVIVHFIPIGDTVVGNKPTSNGNFIQMSGLSILPQHVILKNDGNNQITLSPCSEDLDIFINGKPVHGETQLQQNDRVFFGGNHLYVFNNPTKKGIKTDITYDTAQAEIAQNHAAALGNRGIGGGSKSQFCSFCSLCSLCIIPGDLILEEELMSTLPLVQRANAMATELGRNVKFEIVLVSPEMRGLTSGLTEIWIKVHNISEDTYFLWEKSRFMNRYYGMQEMYEAKQDGSEDWNLTKERDPFYEPPDSPVFIASSVVFLQSLAYLIDVEEQFPIVDLSGNFGIFRGVSSQEIGLLTVGLSPCSTTGKELRGEYVENPSQLIGKNIAFKVKVISAVGLPRRILKSNCKYRFFGSKKMTTTPTVSGNTPSYGHEETFQFKPVTKEVADYLANSNLYITFWGTQRPRGSASRKNSVSTIGSGGGREGPNRAKRVEKMVQQAKSAENRNISVKALETVLRGVDDNETRKARKQSMKKVGAGSSSQVTKSSRSGSKKPRKKEKE</sequence>
<dbReference type="OMA" id="SMMEIYC"/>
<evidence type="ECO:0000256" key="2">
    <source>
        <dbReference type="ARBA" id="ARBA00022448"/>
    </source>
</evidence>
<keyword evidence="4 11" id="KW-0067">ATP-binding</keyword>
<evidence type="ECO:0000256" key="4">
    <source>
        <dbReference type="ARBA" id="ARBA00022840"/>
    </source>
</evidence>
<feature type="region of interest" description="Disordered" evidence="14">
    <location>
        <begin position="865"/>
        <end position="891"/>
    </location>
</feature>
<dbReference type="EMBL" id="GL379789">
    <property type="protein sequence ID" value="EGT45713.1"/>
    <property type="molecule type" value="Genomic_DNA"/>
</dbReference>
<keyword evidence="6" id="KW-0496">Mitochondrion</keyword>
<evidence type="ECO:0000256" key="10">
    <source>
        <dbReference type="PROSITE-ProRule" id="PRU00182"/>
    </source>
</evidence>
<dbReference type="SMART" id="SM00129">
    <property type="entry name" value="KISc"/>
    <property type="match status" value="1"/>
</dbReference>
<dbReference type="CDD" id="cd22709">
    <property type="entry name" value="FHA_KIF28P"/>
    <property type="match status" value="1"/>
</dbReference>
<keyword evidence="5 13" id="KW-0175">Coiled coil</keyword>
<dbReference type="PROSITE" id="PS00411">
    <property type="entry name" value="KINESIN_MOTOR_1"/>
    <property type="match status" value="1"/>
</dbReference>
<keyword evidence="8 11" id="KW-0505">Motor protein</keyword>
<dbReference type="FunFam" id="3.40.850.10:FF:000063">
    <property type="entry name" value="Kinesin-like protein"/>
    <property type="match status" value="1"/>
</dbReference>
<dbReference type="eggNOG" id="KOG0245">
    <property type="taxonomic scope" value="Eukaryota"/>
</dbReference>
<evidence type="ECO:0000313" key="16">
    <source>
        <dbReference type="EMBL" id="EGT45713.1"/>
    </source>
</evidence>
<evidence type="ECO:0000256" key="5">
    <source>
        <dbReference type="ARBA" id="ARBA00023054"/>
    </source>
</evidence>
<evidence type="ECO:0000256" key="9">
    <source>
        <dbReference type="ARBA" id="ARBA00054688"/>
    </source>
</evidence>
<dbReference type="GO" id="GO:0005524">
    <property type="term" value="F:ATP binding"/>
    <property type="evidence" value="ECO:0007669"/>
    <property type="project" value="UniProtKB-UniRule"/>
</dbReference>
<keyword evidence="3 11" id="KW-0547">Nucleotide-binding</keyword>
<dbReference type="Pfam" id="PF00225">
    <property type="entry name" value="Kinesin"/>
    <property type="match status" value="1"/>
</dbReference>
<dbReference type="InterPro" id="IPR001752">
    <property type="entry name" value="Kinesin_motor_dom"/>
</dbReference>
<dbReference type="GO" id="GO:0097730">
    <property type="term" value="C:non-motile cilium"/>
    <property type="evidence" value="ECO:0007669"/>
    <property type="project" value="EnsemblMetazoa"/>
</dbReference>
<dbReference type="InterPro" id="IPR019821">
    <property type="entry name" value="Kinesin_motor_CS"/>
</dbReference>
<evidence type="ECO:0000256" key="1">
    <source>
        <dbReference type="ARBA" id="ARBA00004318"/>
    </source>
</evidence>
<feature type="coiled-coil region" evidence="13">
    <location>
        <begin position="360"/>
        <end position="424"/>
    </location>
</feature>
<dbReference type="GO" id="GO:0031966">
    <property type="term" value="C:mitochondrial membrane"/>
    <property type="evidence" value="ECO:0007669"/>
    <property type="project" value="UniProtKB-SubCell"/>
</dbReference>
<dbReference type="InParanoid" id="G0MCB6"/>
<dbReference type="GO" id="GO:0003777">
    <property type="term" value="F:microtubule motor activity"/>
    <property type="evidence" value="ECO:0007669"/>
    <property type="project" value="InterPro"/>
</dbReference>
<protein>
    <recommendedName>
        <fullName evidence="12">Kinesin-like protein</fullName>
    </recommendedName>
</protein>
<evidence type="ECO:0000256" key="8">
    <source>
        <dbReference type="ARBA" id="ARBA00023175"/>
    </source>
</evidence>
<comment type="similarity">
    <text evidence="11 12">Belongs to the TRAFAC class myosin-kinesin ATPase superfamily. Kinesin family.</text>
</comment>
<dbReference type="Pfam" id="PF00498">
    <property type="entry name" value="FHA"/>
    <property type="match status" value="1"/>
</dbReference>
<feature type="compositionally biased region" description="Basic residues" evidence="14">
    <location>
        <begin position="952"/>
        <end position="962"/>
    </location>
</feature>
<dbReference type="InterPro" id="IPR035892">
    <property type="entry name" value="C2_domain_sf"/>
</dbReference>
<dbReference type="Gene3D" id="2.60.200.20">
    <property type="match status" value="1"/>
</dbReference>
<name>G0MCB6_CAEBE</name>
<dbReference type="STRING" id="135651.G0MCB6"/>
<keyword evidence="17" id="KW-1185">Reference proteome</keyword>
<dbReference type="Gene3D" id="3.40.850.10">
    <property type="entry name" value="Kinesin motor domain"/>
    <property type="match status" value="1"/>
</dbReference>
<feature type="domain" description="Kinesin motor" evidence="15">
    <location>
        <begin position="6"/>
        <end position="359"/>
    </location>
</feature>
<comment type="subcellular location">
    <subcellularLocation>
        <location evidence="1">Mitochondrion membrane</location>
        <topology evidence="1">Peripheral membrane protein</topology>
    </subcellularLocation>
</comment>
<dbReference type="Pfam" id="PF12423">
    <property type="entry name" value="KIF1B"/>
    <property type="match status" value="1"/>
</dbReference>
<evidence type="ECO:0000256" key="3">
    <source>
        <dbReference type="ARBA" id="ARBA00022741"/>
    </source>
</evidence>
<feature type="binding site" evidence="11">
    <location>
        <begin position="107"/>
        <end position="114"/>
    </location>
    <ligand>
        <name>ATP</name>
        <dbReference type="ChEBI" id="CHEBI:30616"/>
    </ligand>
</feature>
<dbReference type="CDD" id="cd01365">
    <property type="entry name" value="KISc_KIF1A_KIF1B"/>
    <property type="match status" value="1"/>
</dbReference>
<dbReference type="FunCoup" id="G0MCB6">
    <property type="interactions" value="18"/>
</dbReference>
<keyword evidence="12" id="KW-0493">Microtubule</keyword>
<feature type="region of interest" description="Disordered" evidence="14">
    <location>
        <begin position="917"/>
        <end position="962"/>
    </location>
</feature>
<dbReference type="SUPFAM" id="SSF49562">
    <property type="entry name" value="C2 domain (Calcium/lipid-binding domain, CaLB)"/>
    <property type="match status" value="1"/>
</dbReference>
<dbReference type="GO" id="GO:0007018">
    <property type="term" value="P:microtubule-based movement"/>
    <property type="evidence" value="ECO:0007669"/>
    <property type="project" value="InterPro"/>
</dbReference>
<dbReference type="GO" id="GO:0030424">
    <property type="term" value="C:axon"/>
    <property type="evidence" value="ECO:0007669"/>
    <property type="project" value="EnsemblMetazoa"/>
</dbReference>
<dbReference type="GO" id="GO:0008017">
    <property type="term" value="F:microtubule binding"/>
    <property type="evidence" value="ECO:0007669"/>
    <property type="project" value="InterPro"/>
</dbReference>
<dbReference type="GO" id="GO:0043025">
    <property type="term" value="C:neuronal cell body"/>
    <property type="evidence" value="ECO:0007669"/>
    <property type="project" value="EnsemblMetazoa"/>
</dbReference>
<dbReference type="HOGENOM" id="CLU_001485_2_3_1"/>
<dbReference type="FunFam" id="2.60.200.20:FF:000034">
    <property type="entry name" value="kinesin-like protein KIF28P"/>
    <property type="match status" value="1"/>
</dbReference>
<dbReference type="PANTHER" id="PTHR47117">
    <property type="entry name" value="STAR-RELATED LIPID TRANSFER PROTEIN 9"/>
    <property type="match status" value="1"/>
</dbReference>
<evidence type="ECO:0000259" key="15">
    <source>
        <dbReference type="PROSITE" id="PS50067"/>
    </source>
</evidence>
<evidence type="ECO:0000256" key="6">
    <source>
        <dbReference type="ARBA" id="ARBA00023128"/>
    </source>
</evidence>
<evidence type="ECO:0000256" key="13">
    <source>
        <dbReference type="SAM" id="Coils"/>
    </source>
</evidence>
<comment type="function">
    <text evidence="9">Microtubule-dependent motor protein required for mitochondrion morphology and transport of mitochondria in neuronal cells.</text>
</comment>
<dbReference type="SUPFAM" id="SSF49879">
    <property type="entry name" value="SMAD/FHA domain"/>
    <property type="match status" value="1"/>
</dbReference>
<evidence type="ECO:0000256" key="11">
    <source>
        <dbReference type="PROSITE-ProRule" id="PRU00283"/>
    </source>
</evidence>
<keyword evidence="2" id="KW-0813">Transport</keyword>